<proteinExistence type="predicted"/>
<keyword evidence="1" id="KW-0812">Transmembrane</keyword>
<feature type="transmembrane region" description="Helical" evidence="1">
    <location>
        <begin position="96"/>
        <end position="118"/>
    </location>
</feature>
<evidence type="ECO:0000256" key="1">
    <source>
        <dbReference type="SAM" id="Phobius"/>
    </source>
</evidence>
<dbReference type="AlphaFoldDB" id="A0A4P9YWE4"/>
<name>A0A4P9YWE4_9FUNG</name>
<feature type="transmembrane region" description="Helical" evidence="1">
    <location>
        <begin position="124"/>
        <end position="144"/>
    </location>
</feature>
<keyword evidence="1" id="KW-1133">Transmembrane helix</keyword>
<dbReference type="EMBL" id="KZ990824">
    <property type="protein sequence ID" value="RKP23611.1"/>
    <property type="molecule type" value="Genomic_DNA"/>
</dbReference>
<keyword evidence="1" id="KW-0472">Membrane</keyword>
<dbReference type="OrthoDB" id="5585454at2759"/>
<feature type="transmembrane region" description="Helical" evidence="1">
    <location>
        <begin position="36"/>
        <end position="59"/>
    </location>
</feature>
<dbReference type="Proteomes" id="UP000278143">
    <property type="component" value="Unassembled WGS sequence"/>
</dbReference>
<gene>
    <name evidence="2" type="ORF">SYNPS1DRAFT_30629</name>
</gene>
<feature type="transmembrane region" description="Helical" evidence="1">
    <location>
        <begin position="165"/>
        <end position="192"/>
    </location>
</feature>
<organism evidence="2 3">
    <name type="scientific">Syncephalis pseudoplumigaleata</name>
    <dbReference type="NCBI Taxonomy" id="1712513"/>
    <lineage>
        <taxon>Eukaryota</taxon>
        <taxon>Fungi</taxon>
        <taxon>Fungi incertae sedis</taxon>
        <taxon>Zoopagomycota</taxon>
        <taxon>Zoopagomycotina</taxon>
        <taxon>Zoopagomycetes</taxon>
        <taxon>Zoopagales</taxon>
        <taxon>Piptocephalidaceae</taxon>
        <taxon>Syncephalis</taxon>
    </lineage>
</organism>
<accession>A0A4P9YWE4</accession>
<sequence>MAIDILIINCISILVSLVTCYLYFKRYRDSKGIHYAGLFVISAIALIIAIVAIATNRWIWPASMVLELARIFIVLHLIYLWLGAMHELPIQPSPILLQKGVMALFCIYIVADLVTAIVALRVLVVISLVAAILQAGLCAYLWFCARGAGVGLERKRTQIMRAGQLSAIFVLTSLFGLVGLGFIANVLFWIWVGITLFPEDALLYFGDKPAAFGASNTPGNGAPLHTVAVPPQAYTGQQAV</sequence>
<evidence type="ECO:0000313" key="3">
    <source>
        <dbReference type="Proteomes" id="UP000278143"/>
    </source>
</evidence>
<evidence type="ECO:0000313" key="2">
    <source>
        <dbReference type="EMBL" id="RKP23611.1"/>
    </source>
</evidence>
<keyword evidence="3" id="KW-1185">Reference proteome</keyword>
<protein>
    <submittedName>
        <fullName evidence="2">Uncharacterized protein</fullName>
    </submittedName>
</protein>
<feature type="transmembrane region" description="Helical" evidence="1">
    <location>
        <begin position="65"/>
        <end position="84"/>
    </location>
</feature>
<reference evidence="3" key="1">
    <citation type="journal article" date="2018" name="Nat. Microbiol.">
        <title>Leveraging single-cell genomics to expand the fungal tree of life.</title>
        <authorList>
            <person name="Ahrendt S.R."/>
            <person name="Quandt C.A."/>
            <person name="Ciobanu D."/>
            <person name="Clum A."/>
            <person name="Salamov A."/>
            <person name="Andreopoulos B."/>
            <person name="Cheng J.F."/>
            <person name="Woyke T."/>
            <person name="Pelin A."/>
            <person name="Henrissat B."/>
            <person name="Reynolds N.K."/>
            <person name="Benny G.L."/>
            <person name="Smith M.E."/>
            <person name="James T.Y."/>
            <person name="Grigoriev I.V."/>
        </authorList>
    </citation>
    <scope>NUCLEOTIDE SEQUENCE [LARGE SCALE GENOMIC DNA]</scope>
    <source>
        <strain evidence="3">Benny S71-1</strain>
    </source>
</reference>
<feature type="transmembrane region" description="Helical" evidence="1">
    <location>
        <begin position="6"/>
        <end position="24"/>
    </location>
</feature>